<organism evidence="1 2">
    <name type="scientific">Trichinella pseudospiralis</name>
    <name type="common">Parasitic roundworm</name>
    <dbReference type="NCBI Taxonomy" id="6337"/>
    <lineage>
        <taxon>Eukaryota</taxon>
        <taxon>Metazoa</taxon>
        <taxon>Ecdysozoa</taxon>
        <taxon>Nematoda</taxon>
        <taxon>Enoplea</taxon>
        <taxon>Dorylaimia</taxon>
        <taxon>Trichinellida</taxon>
        <taxon>Trichinellidae</taxon>
        <taxon>Trichinella</taxon>
    </lineage>
</organism>
<reference evidence="1 2" key="1">
    <citation type="submission" date="2015-01" db="EMBL/GenBank/DDBJ databases">
        <title>Evolution of Trichinella species and genotypes.</title>
        <authorList>
            <person name="Korhonen P.K."/>
            <person name="Edoardo P."/>
            <person name="Giuseppe L.R."/>
            <person name="Gasser R.B."/>
        </authorList>
    </citation>
    <scope>NUCLEOTIDE SEQUENCE [LARGE SCALE GENOMIC DNA]</scope>
    <source>
        <strain evidence="1">ISS13</strain>
    </source>
</reference>
<comment type="caution">
    <text evidence="1">The sequence shown here is derived from an EMBL/GenBank/DDBJ whole genome shotgun (WGS) entry which is preliminary data.</text>
</comment>
<proteinExistence type="predicted"/>
<gene>
    <name evidence="1" type="ORF">T4A_6500</name>
</gene>
<dbReference type="AlphaFoldDB" id="A0A0V1DNW2"/>
<accession>A0A0V1DNW2</accession>
<protein>
    <submittedName>
        <fullName evidence="1">Uncharacterized protein</fullName>
    </submittedName>
</protein>
<sequence>MQNGILQPAAANGLWQHTQQLEAKGAIKEFVRSVGGQIPCSAALCGGNALVMQIDVSKRQAKACADEKPDAALLLWWHVQWMRRRDS</sequence>
<dbReference type="Proteomes" id="UP000054632">
    <property type="component" value="Unassembled WGS sequence"/>
</dbReference>
<name>A0A0V1DNW2_TRIPS</name>
<evidence type="ECO:0000313" key="2">
    <source>
        <dbReference type="Proteomes" id="UP000054632"/>
    </source>
</evidence>
<evidence type="ECO:0000313" key="1">
    <source>
        <dbReference type="EMBL" id="KRY63099.1"/>
    </source>
</evidence>
<dbReference type="EMBL" id="JYDR01001546">
    <property type="protein sequence ID" value="KRY63099.1"/>
    <property type="molecule type" value="Genomic_DNA"/>
</dbReference>